<dbReference type="GO" id="GO:0006597">
    <property type="term" value="P:spermine biosynthetic process"/>
    <property type="evidence" value="ECO:0007669"/>
    <property type="project" value="TreeGrafter"/>
</dbReference>
<keyword evidence="6" id="KW-1185">Reference proteome</keyword>
<proteinExistence type="inferred from homology"/>
<evidence type="ECO:0000313" key="6">
    <source>
        <dbReference type="Proteomes" id="UP000467840"/>
    </source>
</evidence>
<dbReference type="Pfam" id="PF01536">
    <property type="entry name" value="SAM_decarbox"/>
    <property type="match status" value="1"/>
</dbReference>
<name>A0A6A6MT33_HEVBR</name>
<dbReference type="Proteomes" id="UP000467840">
    <property type="component" value="Chromosome 6"/>
</dbReference>
<dbReference type="GO" id="GO:0004014">
    <property type="term" value="F:adenosylmethionine decarboxylase activity"/>
    <property type="evidence" value="ECO:0007669"/>
    <property type="project" value="InterPro"/>
</dbReference>
<evidence type="ECO:0000256" key="2">
    <source>
        <dbReference type="ARBA" id="ARBA00008466"/>
    </source>
</evidence>
<dbReference type="EMBL" id="JAAGAX010000004">
    <property type="protein sequence ID" value="KAF2316971.1"/>
    <property type="molecule type" value="Genomic_DNA"/>
</dbReference>
<dbReference type="Gene3D" id="3.60.90.10">
    <property type="entry name" value="S-adenosylmethionine decarboxylase"/>
    <property type="match status" value="1"/>
</dbReference>
<evidence type="ECO:0000256" key="3">
    <source>
        <dbReference type="ARBA" id="ARBA00023066"/>
    </source>
</evidence>
<dbReference type="InterPro" id="IPR048283">
    <property type="entry name" value="AdoMetDC-like"/>
</dbReference>
<dbReference type="SUPFAM" id="SSF56276">
    <property type="entry name" value="S-adenosylmethionine decarboxylase"/>
    <property type="match status" value="1"/>
</dbReference>
<evidence type="ECO:0000313" key="5">
    <source>
        <dbReference type="EMBL" id="KAF2316971.1"/>
    </source>
</evidence>
<protein>
    <submittedName>
        <fullName evidence="5">Uncharacterized protein</fullName>
    </submittedName>
</protein>
<evidence type="ECO:0000256" key="4">
    <source>
        <dbReference type="ARBA" id="ARBA00023115"/>
    </source>
</evidence>
<evidence type="ECO:0000256" key="1">
    <source>
        <dbReference type="ARBA" id="ARBA00004911"/>
    </source>
</evidence>
<gene>
    <name evidence="5" type="ORF">GH714_009127</name>
</gene>
<comment type="pathway">
    <text evidence="1">Amine and polyamine biosynthesis; S-adenosylmethioninamine biosynthesis; S-adenosylmethioninamine from S-adenosyl-L-methionine: step 1/1.</text>
</comment>
<reference evidence="5 6" key="1">
    <citation type="journal article" date="2020" name="Mol. Plant">
        <title>The Chromosome-Based Rubber Tree Genome Provides New Insights into Spurge Genome Evolution and Rubber Biosynthesis.</title>
        <authorList>
            <person name="Liu J."/>
            <person name="Shi C."/>
            <person name="Shi C.C."/>
            <person name="Li W."/>
            <person name="Zhang Q.J."/>
            <person name="Zhang Y."/>
            <person name="Li K."/>
            <person name="Lu H.F."/>
            <person name="Shi C."/>
            <person name="Zhu S.T."/>
            <person name="Xiao Z.Y."/>
            <person name="Nan H."/>
            <person name="Yue Y."/>
            <person name="Zhu X.G."/>
            <person name="Wu Y."/>
            <person name="Hong X.N."/>
            <person name="Fan G.Y."/>
            <person name="Tong Y."/>
            <person name="Zhang D."/>
            <person name="Mao C.L."/>
            <person name="Liu Y.L."/>
            <person name="Hao S.J."/>
            <person name="Liu W.Q."/>
            <person name="Lv M.Q."/>
            <person name="Zhang H.B."/>
            <person name="Liu Y."/>
            <person name="Hu-Tang G.R."/>
            <person name="Wang J.P."/>
            <person name="Wang J.H."/>
            <person name="Sun Y.H."/>
            <person name="Ni S.B."/>
            <person name="Chen W.B."/>
            <person name="Zhang X.C."/>
            <person name="Jiao Y.N."/>
            <person name="Eichler E.E."/>
            <person name="Li G.H."/>
            <person name="Liu X."/>
            <person name="Gao L.Z."/>
        </authorList>
    </citation>
    <scope>NUCLEOTIDE SEQUENCE [LARGE SCALE GENOMIC DNA]</scope>
    <source>
        <strain evidence="6">cv. GT1</strain>
        <tissue evidence="5">Leaf</tissue>
    </source>
</reference>
<accession>A0A6A6MT33</accession>
<dbReference type="UniPathway" id="UPA00331">
    <property type="reaction ID" value="UER00451"/>
</dbReference>
<sequence>METKGGKKSSSSNSSVQYKVPPRYSIEDVLPNGGIEKFRSAAYSNILKLAESLSLIASDVKYSRGNFIFPNYQPAPDRSFSKEGSALKEFFECLNAEAYVLLGNPNHKWHIYSASRKDRTDMITVEMCQTSLDQKKAAVFFKRLADYSAKDLSRNSGISEILRSHVICDFVFDPCRHSMNGIRG</sequence>
<dbReference type="GO" id="GO:0008295">
    <property type="term" value="P:spermidine biosynthetic process"/>
    <property type="evidence" value="ECO:0007669"/>
    <property type="project" value="UniProtKB-KW"/>
</dbReference>
<keyword evidence="4" id="KW-0620">Polyamine biosynthesis</keyword>
<dbReference type="GO" id="GO:0005829">
    <property type="term" value="C:cytosol"/>
    <property type="evidence" value="ECO:0007669"/>
    <property type="project" value="TreeGrafter"/>
</dbReference>
<comment type="similarity">
    <text evidence="2">Belongs to the eukaryotic AdoMetDC family.</text>
</comment>
<dbReference type="PANTHER" id="PTHR11570">
    <property type="entry name" value="S-ADENOSYLMETHIONINE DECARBOXYLASE"/>
    <property type="match status" value="1"/>
</dbReference>
<dbReference type="AlphaFoldDB" id="A0A6A6MT33"/>
<comment type="caution">
    <text evidence="5">The sequence shown here is derived from an EMBL/GenBank/DDBJ whole genome shotgun (WGS) entry which is preliminary data.</text>
</comment>
<dbReference type="PANTHER" id="PTHR11570:SF0">
    <property type="entry name" value="S-ADENOSYLMETHIONINE DECARBOXYLASE PROENZYME"/>
    <property type="match status" value="1"/>
</dbReference>
<dbReference type="InterPro" id="IPR016067">
    <property type="entry name" value="S-AdoMet_deCO2ase_core"/>
</dbReference>
<keyword evidence="3" id="KW-0745">Spermidine biosynthesis</keyword>
<organism evidence="5 6">
    <name type="scientific">Hevea brasiliensis</name>
    <name type="common">Para rubber tree</name>
    <name type="synonym">Siphonia brasiliensis</name>
    <dbReference type="NCBI Taxonomy" id="3981"/>
    <lineage>
        <taxon>Eukaryota</taxon>
        <taxon>Viridiplantae</taxon>
        <taxon>Streptophyta</taxon>
        <taxon>Embryophyta</taxon>
        <taxon>Tracheophyta</taxon>
        <taxon>Spermatophyta</taxon>
        <taxon>Magnoliopsida</taxon>
        <taxon>eudicotyledons</taxon>
        <taxon>Gunneridae</taxon>
        <taxon>Pentapetalae</taxon>
        <taxon>rosids</taxon>
        <taxon>fabids</taxon>
        <taxon>Malpighiales</taxon>
        <taxon>Euphorbiaceae</taxon>
        <taxon>Crotonoideae</taxon>
        <taxon>Micrandreae</taxon>
        <taxon>Hevea</taxon>
    </lineage>
</organism>